<feature type="compositionally biased region" description="Low complexity" evidence="5">
    <location>
        <begin position="200"/>
        <end position="210"/>
    </location>
</feature>
<keyword evidence="1 4" id="KW-0479">Metal-binding</keyword>
<dbReference type="GO" id="GO:0051496">
    <property type="term" value="P:positive regulation of stress fiber assembly"/>
    <property type="evidence" value="ECO:0007669"/>
    <property type="project" value="TreeGrafter"/>
</dbReference>
<feature type="domain" description="LIM zinc-binding" evidence="6">
    <location>
        <begin position="651"/>
        <end position="718"/>
    </location>
</feature>
<evidence type="ECO:0000256" key="3">
    <source>
        <dbReference type="ARBA" id="ARBA00023038"/>
    </source>
</evidence>
<feature type="compositionally biased region" description="Basic and acidic residues" evidence="5">
    <location>
        <begin position="66"/>
        <end position="87"/>
    </location>
</feature>
<name>A0A1Y3BU42_EURMA</name>
<evidence type="ECO:0000256" key="2">
    <source>
        <dbReference type="ARBA" id="ARBA00022833"/>
    </source>
</evidence>
<feature type="compositionally biased region" description="Polar residues" evidence="5">
    <location>
        <begin position="99"/>
        <end position="110"/>
    </location>
</feature>
<dbReference type="GO" id="GO:0001725">
    <property type="term" value="C:stress fiber"/>
    <property type="evidence" value="ECO:0007669"/>
    <property type="project" value="TreeGrafter"/>
</dbReference>
<sequence length="720" mass="80850">MKTNLDRFMELKNSMDDMNMDKMSRNGQGEIVVFNTSLLEEFSVKSEQQQQHCDKKSSSNTDNDDNYSKEMQNTDKNESSIQSDKKVHVPINDWKSSHQKQQLTRNYSSSNEDDVPNLQNSSFEIDDEEELDEELEKLRIDQERSFKAKLHTFEILAKQEEEAARRAAEANLKRQQHRAKLAAERSKSLSNINSQPKHVSTASNSVSSSSLQNKISKGNNDSSSITKQDKNKPIQNVNKPVNINNNNEDQYYCKNQPTNSVVYNFKEKLELPNTTATIDRPQSSSSSSPTTTTTIVMKSSQSNQAMKINEQPVINNKTVTNDSIERSQLEQSPMNNIYENVPSIASNQHHAQFIHSSSSSHVHQSQTIPSNEIIADPDAIRNASQKLLQQQQQIYQNQPPLQTTTITTTSIKHPSMVAPYPNDHYSNITSLHGNFCSSYISAFLIDNKIQMKSGKTGSYHHAISDDVGLPPIQITKSIQTTMPTTSSDDHHQHPVYQNQIITNTQAFHNYENSPETMMLPARDDLVSFYPPPEPNFHTQPQPPNYPLNPTHPYFGSNGNAPMIKNAAVLKQSTMSNNATRLPPTNRYGANGYNPNHWVIQEAELRQSTQRMQQQQSQPPPLPPPSSSSSQISNIVSTNKNCPGYLSVSGKKKCSKCGDELGKGCAAMVVESLSLYYHINCFRCSVCNIQLGNGTVGTDVRVRNNKLHCQNCYSNDEGMIF</sequence>
<dbReference type="Proteomes" id="UP000194236">
    <property type="component" value="Unassembled WGS sequence"/>
</dbReference>
<dbReference type="GO" id="GO:0032034">
    <property type="term" value="F:myosin II head/neck binding"/>
    <property type="evidence" value="ECO:0007669"/>
    <property type="project" value="TreeGrafter"/>
</dbReference>
<accession>A0A1Y3BU42</accession>
<evidence type="ECO:0000259" key="6">
    <source>
        <dbReference type="PROSITE" id="PS50023"/>
    </source>
</evidence>
<feature type="region of interest" description="Disordered" evidence="5">
    <location>
        <begin position="606"/>
        <end position="632"/>
    </location>
</feature>
<evidence type="ECO:0000256" key="4">
    <source>
        <dbReference type="PROSITE-ProRule" id="PRU00125"/>
    </source>
</evidence>
<dbReference type="AlphaFoldDB" id="A0A1Y3BU42"/>
<dbReference type="Pfam" id="PF00412">
    <property type="entry name" value="LIM"/>
    <property type="match status" value="1"/>
</dbReference>
<dbReference type="CDD" id="cd08368">
    <property type="entry name" value="LIM"/>
    <property type="match status" value="1"/>
</dbReference>
<dbReference type="OrthoDB" id="15627at2759"/>
<gene>
    <name evidence="7" type="ORF">BLA29_002627</name>
</gene>
<proteinExistence type="predicted"/>
<feature type="region of interest" description="Disordered" evidence="5">
    <location>
        <begin position="45"/>
        <end position="129"/>
    </location>
</feature>
<comment type="caution">
    <text evidence="7">The sequence shown here is derived from an EMBL/GenBank/DDBJ whole genome shotgun (WGS) entry which is preliminary data.</text>
</comment>
<dbReference type="PANTHER" id="PTHR15551:SF3">
    <property type="entry name" value="LIM AND CALPONIN HOMOLOGY DOMAINS-CONTAINING PROTEIN 1"/>
    <property type="match status" value="1"/>
</dbReference>
<reference evidence="7 8" key="1">
    <citation type="submission" date="2017-03" db="EMBL/GenBank/DDBJ databases">
        <title>Genome Survey of Euroglyphus maynei.</title>
        <authorList>
            <person name="Arlian L.G."/>
            <person name="Morgan M.S."/>
            <person name="Rider S.D."/>
        </authorList>
    </citation>
    <scope>NUCLEOTIDE SEQUENCE [LARGE SCALE GENOMIC DNA]</scope>
    <source>
        <strain evidence="7">Arlian Lab</strain>
        <tissue evidence="7">Whole body</tissue>
    </source>
</reference>
<dbReference type="PROSITE" id="PS50023">
    <property type="entry name" value="LIM_DOMAIN_2"/>
    <property type="match status" value="1"/>
</dbReference>
<evidence type="ECO:0000256" key="1">
    <source>
        <dbReference type="ARBA" id="ARBA00022723"/>
    </source>
</evidence>
<dbReference type="SMART" id="SM00132">
    <property type="entry name" value="LIM"/>
    <property type="match status" value="1"/>
</dbReference>
<keyword evidence="8" id="KW-1185">Reference proteome</keyword>
<dbReference type="GO" id="GO:0051893">
    <property type="term" value="P:regulation of focal adhesion assembly"/>
    <property type="evidence" value="ECO:0007669"/>
    <property type="project" value="TreeGrafter"/>
</dbReference>
<feature type="compositionally biased region" description="Low complexity" evidence="5">
    <location>
        <begin position="283"/>
        <end position="292"/>
    </location>
</feature>
<keyword evidence="3 4" id="KW-0440">LIM domain</keyword>
<protein>
    <submittedName>
        <fullName evidence="7">LIM and calponin-like proteiny domains-containing protein 1-like</fullName>
    </submittedName>
</protein>
<feature type="compositionally biased region" description="Polar residues" evidence="5">
    <location>
        <begin position="188"/>
        <end position="198"/>
    </location>
</feature>
<dbReference type="GO" id="GO:0046872">
    <property type="term" value="F:metal ion binding"/>
    <property type="evidence" value="ECO:0007669"/>
    <property type="project" value="UniProtKB-KW"/>
</dbReference>
<feature type="compositionally biased region" description="Polar residues" evidence="5">
    <location>
        <begin position="273"/>
        <end position="282"/>
    </location>
</feature>
<dbReference type="EMBL" id="MUJZ01003339">
    <property type="protein sequence ID" value="OTF83524.1"/>
    <property type="molecule type" value="Genomic_DNA"/>
</dbReference>
<evidence type="ECO:0000313" key="8">
    <source>
        <dbReference type="Proteomes" id="UP000194236"/>
    </source>
</evidence>
<dbReference type="Gene3D" id="2.10.110.10">
    <property type="entry name" value="Cysteine Rich Protein"/>
    <property type="match status" value="1"/>
</dbReference>
<feature type="compositionally biased region" description="Polar residues" evidence="5">
    <location>
        <begin position="211"/>
        <end position="226"/>
    </location>
</feature>
<dbReference type="InterPro" id="IPR001781">
    <property type="entry name" value="Znf_LIM"/>
</dbReference>
<evidence type="ECO:0000256" key="5">
    <source>
        <dbReference type="SAM" id="MobiDB-lite"/>
    </source>
</evidence>
<dbReference type="PANTHER" id="PTHR15551">
    <property type="entry name" value="LIM DOMAIN ONLY 7"/>
    <property type="match status" value="1"/>
</dbReference>
<feature type="region of interest" description="Disordered" evidence="5">
    <location>
        <begin position="167"/>
        <end position="248"/>
    </location>
</feature>
<dbReference type="PROSITE" id="PS00478">
    <property type="entry name" value="LIM_DOMAIN_1"/>
    <property type="match status" value="1"/>
</dbReference>
<feature type="compositionally biased region" description="Low complexity" evidence="5">
    <location>
        <begin position="233"/>
        <end position="247"/>
    </location>
</feature>
<keyword evidence="2 4" id="KW-0862">Zinc</keyword>
<organism evidence="7 8">
    <name type="scientific">Euroglyphus maynei</name>
    <name type="common">Mayne's house dust mite</name>
    <dbReference type="NCBI Taxonomy" id="6958"/>
    <lineage>
        <taxon>Eukaryota</taxon>
        <taxon>Metazoa</taxon>
        <taxon>Ecdysozoa</taxon>
        <taxon>Arthropoda</taxon>
        <taxon>Chelicerata</taxon>
        <taxon>Arachnida</taxon>
        <taxon>Acari</taxon>
        <taxon>Acariformes</taxon>
        <taxon>Sarcoptiformes</taxon>
        <taxon>Astigmata</taxon>
        <taxon>Psoroptidia</taxon>
        <taxon>Analgoidea</taxon>
        <taxon>Pyroglyphidae</taxon>
        <taxon>Pyroglyphinae</taxon>
        <taxon>Euroglyphus</taxon>
    </lineage>
</organism>
<evidence type="ECO:0000313" key="7">
    <source>
        <dbReference type="EMBL" id="OTF83524.1"/>
    </source>
</evidence>
<feature type="region of interest" description="Disordered" evidence="5">
    <location>
        <begin position="273"/>
        <end position="292"/>
    </location>
</feature>